<dbReference type="NCBIfam" id="TIGR04336">
    <property type="entry name" value="AmmeMemoSam_B"/>
    <property type="match status" value="1"/>
</dbReference>
<dbReference type="Gene3D" id="3.40.830.10">
    <property type="entry name" value="LigB-like"/>
    <property type="match status" value="1"/>
</dbReference>
<dbReference type="Proteomes" id="UP000750334">
    <property type="component" value="Unassembled WGS sequence"/>
</dbReference>
<evidence type="ECO:0008006" key="4">
    <source>
        <dbReference type="Google" id="ProtNLM"/>
    </source>
</evidence>
<dbReference type="AlphaFoldDB" id="A0A9P7B8Q3"/>
<dbReference type="Pfam" id="PF01875">
    <property type="entry name" value="Memo"/>
    <property type="match status" value="1"/>
</dbReference>
<comment type="similarity">
    <text evidence="1">Belongs to the MEMO1 family.</text>
</comment>
<evidence type="ECO:0000256" key="1">
    <source>
        <dbReference type="ARBA" id="ARBA00006315"/>
    </source>
</evidence>
<evidence type="ECO:0000313" key="2">
    <source>
        <dbReference type="EMBL" id="KAG0666289.1"/>
    </source>
</evidence>
<sequence length="329" mass="37698">MSRIATHAGTWYSSSPEQLTKELTSYLQKAINKTKTPYPIPNAHICISPHAGYTYCGPTMAHSYASLDFSKVTKPIRFLIMGPSHHFYFRNQIMLSCFKEIETPVGNLSIDSRQVQSWLRSHPGIFSPMSGPDDESEHSLEMQFPMLHTLLTYRGIDPSIVSIVPMLVSSNDSDTHKKLSGLLWDAYRDPEYDNYIIISSDFCHWGKRFQYTTYVNSMNDIENEEYVKLNSRSKMSHYDLKIWESISLLDKIGMDTLSLNSVIEWESYLESCENTICGRNPLNLLLGMIEYSENDKNFVWNWLDYSQSSHCEEVSDSSVSYASGCVCNK</sequence>
<evidence type="ECO:0000313" key="3">
    <source>
        <dbReference type="Proteomes" id="UP000750334"/>
    </source>
</evidence>
<dbReference type="EMBL" id="PUHR01000105">
    <property type="protein sequence ID" value="KAG0666289.1"/>
    <property type="molecule type" value="Genomic_DNA"/>
</dbReference>
<keyword evidence="3" id="KW-1185">Reference proteome</keyword>
<accession>A0A9P7B8Q3</accession>
<organism evidence="2 3">
    <name type="scientific">Maudiozyma exigua</name>
    <name type="common">Yeast</name>
    <name type="synonym">Kazachstania exigua</name>
    <dbReference type="NCBI Taxonomy" id="34358"/>
    <lineage>
        <taxon>Eukaryota</taxon>
        <taxon>Fungi</taxon>
        <taxon>Dikarya</taxon>
        <taxon>Ascomycota</taxon>
        <taxon>Saccharomycotina</taxon>
        <taxon>Saccharomycetes</taxon>
        <taxon>Saccharomycetales</taxon>
        <taxon>Saccharomycetaceae</taxon>
        <taxon>Maudiozyma</taxon>
    </lineage>
</organism>
<comment type="caution">
    <text evidence="2">The sequence shown here is derived from an EMBL/GenBank/DDBJ whole genome shotgun (WGS) entry which is preliminary data.</text>
</comment>
<dbReference type="HAMAP" id="MF_00055">
    <property type="entry name" value="MEMO1"/>
    <property type="match status" value="1"/>
</dbReference>
<protein>
    <recommendedName>
        <fullName evidence="4">MEMO1 family protein</fullName>
    </recommendedName>
</protein>
<gene>
    <name evidence="2" type="ORF">C6P45_000250</name>
</gene>
<reference evidence="2 3" key="1">
    <citation type="submission" date="2020-11" db="EMBL/GenBank/DDBJ databases">
        <title>Kefir isolates.</title>
        <authorList>
            <person name="Marcisauskas S."/>
            <person name="Kim Y."/>
            <person name="Blasche S."/>
        </authorList>
    </citation>
    <scope>NUCLEOTIDE SEQUENCE [LARGE SCALE GENOMIC DNA]</scope>
    <source>
        <strain evidence="2 3">OG2</strain>
    </source>
</reference>
<dbReference type="CDD" id="cd07361">
    <property type="entry name" value="MEMO_like"/>
    <property type="match status" value="1"/>
</dbReference>
<dbReference type="OrthoDB" id="417112at2759"/>
<name>A0A9P7B8Q3_MAUEX</name>
<dbReference type="PANTHER" id="PTHR11060:SF0">
    <property type="entry name" value="PROTEIN MEMO1"/>
    <property type="match status" value="1"/>
</dbReference>
<proteinExistence type="inferred from homology"/>
<dbReference type="InterPro" id="IPR002737">
    <property type="entry name" value="MEMO1_fam"/>
</dbReference>
<dbReference type="PANTHER" id="PTHR11060">
    <property type="entry name" value="PROTEIN MEMO1"/>
    <property type="match status" value="1"/>
</dbReference>